<dbReference type="SUPFAM" id="SSF110857">
    <property type="entry name" value="Gamma-glutamyl cyclotransferase-like"/>
    <property type="match status" value="1"/>
</dbReference>
<dbReference type="RefSeq" id="WP_161896709.1">
    <property type="nucleotide sequence ID" value="NZ_BJOV01000005.1"/>
</dbReference>
<dbReference type="Pfam" id="PF06094">
    <property type="entry name" value="GGACT"/>
    <property type="match status" value="1"/>
</dbReference>
<evidence type="ECO:0000259" key="1">
    <source>
        <dbReference type="Pfam" id="PF06094"/>
    </source>
</evidence>
<gene>
    <name evidence="2" type="ORF">nbrc107696_36070</name>
</gene>
<dbReference type="Proteomes" id="UP000444960">
    <property type="component" value="Unassembled WGS sequence"/>
</dbReference>
<dbReference type="CDD" id="cd06661">
    <property type="entry name" value="GGCT_like"/>
    <property type="match status" value="1"/>
</dbReference>
<sequence>MTHLLFSYGTLRQPDVQATLFGGPVPTDDDSLVGFRLDWVRIADPAVIAASGSDRHPILRRGEPSDVIAGSRLSLTDDQLAAADDYEVDDYRRVEAALASGRRAWVYVSSDTAD</sequence>
<proteinExistence type="predicted"/>
<protein>
    <recommendedName>
        <fullName evidence="1">Gamma-glutamylcyclotransferase AIG2-like domain-containing protein</fullName>
    </recommendedName>
</protein>
<accession>A0A7I9VDC7</accession>
<organism evidence="2 3">
    <name type="scientific">Gordonia spumicola</name>
    <dbReference type="NCBI Taxonomy" id="589161"/>
    <lineage>
        <taxon>Bacteria</taxon>
        <taxon>Bacillati</taxon>
        <taxon>Actinomycetota</taxon>
        <taxon>Actinomycetes</taxon>
        <taxon>Mycobacteriales</taxon>
        <taxon>Gordoniaceae</taxon>
        <taxon>Gordonia</taxon>
    </lineage>
</organism>
<dbReference type="AlphaFoldDB" id="A0A7I9VDC7"/>
<dbReference type="InterPro" id="IPR009288">
    <property type="entry name" value="AIG2-like_dom"/>
</dbReference>
<evidence type="ECO:0000313" key="3">
    <source>
        <dbReference type="Proteomes" id="UP000444960"/>
    </source>
</evidence>
<dbReference type="InterPro" id="IPR036568">
    <property type="entry name" value="GGCT-like_sf"/>
</dbReference>
<name>A0A7I9VDC7_9ACTN</name>
<comment type="caution">
    <text evidence="2">The sequence shown here is derived from an EMBL/GenBank/DDBJ whole genome shotgun (WGS) entry which is preliminary data.</text>
</comment>
<feature type="domain" description="Gamma-glutamylcyclotransferase AIG2-like" evidence="1">
    <location>
        <begin position="5"/>
        <end position="110"/>
    </location>
</feature>
<dbReference type="OrthoDB" id="9798388at2"/>
<keyword evidence="3" id="KW-1185">Reference proteome</keyword>
<evidence type="ECO:0000313" key="2">
    <source>
        <dbReference type="EMBL" id="GEE03161.1"/>
    </source>
</evidence>
<dbReference type="EMBL" id="BJOV01000005">
    <property type="protein sequence ID" value="GEE03161.1"/>
    <property type="molecule type" value="Genomic_DNA"/>
</dbReference>
<reference evidence="3" key="1">
    <citation type="submission" date="2019-06" db="EMBL/GenBank/DDBJ databases">
        <title>Gordonia isolated from sludge of a wastewater treatment plant.</title>
        <authorList>
            <person name="Tamura T."/>
            <person name="Aoyama K."/>
            <person name="Kang Y."/>
            <person name="Saito S."/>
            <person name="Akiyama N."/>
            <person name="Yazawa K."/>
            <person name="Gonoi T."/>
            <person name="Mikami Y."/>
        </authorList>
    </citation>
    <scope>NUCLEOTIDE SEQUENCE [LARGE SCALE GENOMIC DNA]</scope>
    <source>
        <strain evidence="3">NBRC 107696</strain>
    </source>
</reference>
<dbReference type="InterPro" id="IPR013024">
    <property type="entry name" value="GGCT-like"/>
</dbReference>
<dbReference type="Gene3D" id="3.10.490.10">
    <property type="entry name" value="Gamma-glutamyl cyclotransferase-like"/>
    <property type="match status" value="1"/>
</dbReference>